<dbReference type="EMBL" id="BX284606">
    <property type="protein sequence ID" value="CBH29660.1"/>
    <property type="molecule type" value="Genomic_DNA"/>
</dbReference>
<dbReference type="GeneID" id="185625"/>
<keyword evidence="2" id="KW-1185">Reference proteome</keyword>
<dbReference type="STRING" id="6239.F41E7.7b.1"/>
<protein>
    <submittedName>
        <fullName evidence="1">Neuropeptide-Like Protein</fullName>
    </submittedName>
</protein>
<dbReference type="PaxDb" id="6239-F41E7.7b"/>
<proteinExistence type="predicted"/>
<gene>
    <name evidence="1 3" type="primary">nssp-87</name>
    <name evidence="1" type="ORF">CELE_F41E7.7</name>
    <name evidence="3" type="ORF">F41E7.7</name>
</gene>
<dbReference type="AlphaFoldDB" id="D0VWN6"/>
<dbReference type="Proteomes" id="UP000001940">
    <property type="component" value="Chromosome X"/>
</dbReference>
<accession>D0VWN6</accession>
<dbReference type="SMR" id="D0VWN6"/>
<name>D0VWN6_CAEEL</name>
<dbReference type="ExpressionAtlas" id="D0VWN6">
    <property type="expression patterns" value="baseline and differential"/>
</dbReference>
<evidence type="ECO:0000313" key="3">
    <source>
        <dbReference type="WormBase" id="F41E7.7b"/>
    </source>
</evidence>
<dbReference type="AGR" id="WB:WBGene00009623"/>
<dbReference type="HOGENOM" id="CLU_2252472_0_0_1"/>
<dbReference type="InParanoid" id="D0VWN6"/>
<dbReference type="KEGG" id="cel:CELE_F41E7.7"/>
<dbReference type="CTD" id="185625"/>
<organism evidence="1 2">
    <name type="scientific">Caenorhabditis elegans</name>
    <dbReference type="NCBI Taxonomy" id="6239"/>
    <lineage>
        <taxon>Eukaryota</taxon>
        <taxon>Metazoa</taxon>
        <taxon>Ecdysozoa</taxon>
        <taxon>Nematoda</taxon>
        <taxon>Chromadorea</taxon>
        <taxon>Rhabditida</taxon>
        <taxon>Rhabditina</taxon>
        <taxon>Rhabditomorpha</taxon>
        <taxon>Rhabditoidea</taxon>
        <taxon>Rhabditidae</taxon>
        <taxon>Peloderinae</taxon>
        <taxon>Caenorhabditis</taxon>
    </lineage>
</organism>
<evidence type="ECO:0000313" key="1">
    <source>
        <dbReference type="EMBL" id="CBH29660.1"/>
    </source>
</evidence>
<reference evidence="1 2" key="1">
    <citation type="journal article" date="1998" name="Science">
        <title>Genome sequence of the nematode C. elegans: a platform for investigating biology.</title>
        <authorList>
            <consortium name="The C. elegans sequencing consortium"/>
            <person name="Sulson J.E."/>
            <person name="Waterston R."/>
        </authorList>
    </citation>
    <scope>NUCLEOTIDE SEQUENCE [LARGE SCALE GENOMIC DNA]</scope>
    <source>
        <strain evidence="1 2">Bristol N2</strain>
    </source>
</reference>
<dbReference type="OrthoDB" id="5812762at2759"/>
<evidence type="ECO:0000313" key="2">
    <source>
        <dbReference type="Proteomes" id="UP000001940"/>
    </source>
</evidence>
<dbReference type="WormBase" id="F41E7.7b">
    <property type="protein sequence ID" value="CE44213"/>
    <property type="gene ID" value="WBGene00009623"/>
    <property type="gene designation" value="nssp-87"/>
</dbReference>
<dbReference type="RefSeq" id="NP_001257097.1">
    <property type="nucleotide sequence ID" value="NM_001270168.5"/>
</dbReference>
<dbReference type="Bgee" id="WBGene00009623">
    <property type="expression patterns" value="Expressed in larva and 4 other cell types or tissues"/>
</dbReference>
<sequence length="121" mass="13625">MSIYSFSFSSSIHQRIVMQVLAALLIALFALIAVASAFRGGHGRPLYVKNAQLIADMSIDTDDIPPNLLMNFKKDTKKNNWRRSISGIVNPTSRFRQSRWTRGGPFVRPVVMGEYLVSHQT</sequence>
<dbReference type="eggNOG" id="ENOG502TJ3J">
    <property type="taxonomic scope" value="Eukaryota"/>
</dbReference>